<feature type="transmembrane region" description="Helical" evidence="1">
    <location>
        <begin position="47"/>
        <end position="66"/>
    </location>
</feature>
<feature type="transmembrane region" description="Helical" evidence="1">
    <location>
        <begin position="9"/>
        <end position="27"/>
    </location>
</feature>
<gene>
    <name evidence="2" type="ORF">GCM10008986_16630</name>
</gene>
<keyword evidence="1" id="KW-1133">Transmembrane helix</keyword>
<proteinExistence type="predicted"/>
<dbReference type="EMBL" id="BAAADO010000003">
    <property type="protein sequence ID" value="GAA0491223.1"/>
    <property type="molecule type" value="Genomic_DNA"/>
</dbReference>
<protein>
    <submittedName>
        <fullName evidence="2">Uncharacterized protein</fullName>
    </submittedName>
</protein>
<feature type="transmembrane region" description="Helical" evidence="1">
    <location>
        <begin position="102"/>
        <end position="135"/>
    </location>
</feature>
<dbReference type="RefSeq" id="WP_343839704.1">
    <property type="nucleotide sequence ID" value="NZ_BAAADO010000003.1"/>
</dbReference>
<keyword evidence="1" id="KW-0812">Transmembrane</keyword>
<keyword evidence="3" id="KW-1185">Reference proteome</keyword>
<name>A0ABP3L1B1_9BACI</name>
<sequence length="201" mass="24149">MWGKRAQGILWFVSYTPVFMIAIYRYYFEDIVKGKNLWNYNIPENLLHVFFILILLFFSIGIYYFIPKLMFRNIERKISNYDKGKDIYIKEFKKPSLNDYTFFLLTLILPLITVDFKSIVSLTICIAVILFIILLLTKIDYIIACPIFFVSKYKVFNVSFVFITDKEEKYKTKGFVITKHDDLYNKKFKIVKLIKNVYYLK</sequence>
<reference evidence="3" key="1">
    <citation type="journal article" date="2019" name="Int. J. Syst. Evol. Microbiol.">
        <title>The Global Catalogue of Microorganisms (GCM) 10K type strain sequencing project: providing services to taxonomists for standard genome sequencing and annotation.</title>
        <authorList>
            <consortium name="The Broad Institute Genomics Platform"/>
            <consortium name="The Broad Institute Genome Sequencing Center for Infectious Disease"/>
            <person name="Wu L."/>
            <person name="Ma J."/>
        </authorList>
    </citation>
    <scope>NUCLEOTIDE SEQUENCE [LARGE SCALE GENOMIC DNA]</scope>
    <source>
        <strain evidence="3">JCM 12389</strain>
    </source>
</reference>
<comment type="caution">
    <text evidence="2">The sequence shown here is derived from an EMBL/GenBank/DDBJ whole genome shotgun (WGS) entry which is preliminary data.</text>
</comment>
<dbReference type="Proteomes" id="UP001500880">
    <property type="component" value="Unassembled WGS sequence"/>
</dbReference>
<organism evidence="2 3">
    <name type="scientific">Salinibacillus aidingensis</name>
    <dbReference type="NCBI Taxonomy" id="237684"/>
    <lineage>
        <taxon>Bacteria</taxon>
        <taxon>Bacillati</taxon>
        <taxon>Bacillota</taxon>
        <taxon>Bacilli</taxon>
        <taxon>Bacillales</taxon>
        <taxon>Bacillaceae</taxon>
        <taxon>Salinibacillus</taxon>
    </lineage>
</organism>
<feature type="transmembrane region" description="Helical" evidence="1">
    <location>
        <begin position="141"/>
        <end position="163"/>
    </location>
</feature>
<evidence type="ECO:0000256" key="1">
    <source>
        <dbReference type="SAM" id="Phobius"/>
    </source>
</evidence>
<accession>A0ABP3L1B1</accession>
<evidence type="ECO:0000313" key="2">
    <source>
        <dbReference type="EMBL" id="GAA0491223.1"/>
    </source>
</evidence>
<keyword evidence="1" id="KW-0472">Membrane</keyword>
<evidence type="ECO:0000313" key="3">
    <source>
        <dbReference type="Proteomes" id="UP001500880"/>
    </source>
</evidence>